<evidence type="ECO:0000313" key="11">
    <source>
        <dbReference type="EMBL" id="PZP56640.1"/>
    </source>
</evidence>
<evidence type="ECO:0000256" key="5">
    <source>
        <dbReference type="ARBA" id="ARBA00022676"/>
    </source>
</evidence>
<dbReference type="GO" id="GO:0004373">
    <property type="term" value="F:alpha-1,4-glucan glucosyltransferase (UDP-glucose donor) activity"/>
    <property type="evidence" value="ECO:0007669"/>
    <property type="project" value="InterPro"/>
</dbReference>
<evidence type="ECO:0000259" key="10">
    <source>
        <dbReference type="Pfam" id="PF08323"/>
    </source>
</evidence>
<dbReference type="Pfam" id="PF00534">
    <property type="entry name" value="Glycos_transf_1"/>
    <property type="match status" value="1"/>
</dbReference>
<feature type="domain" description="Glycosyl transferase family 1" evidence="9">
    <location>
        <begin position="289"/>
        <end position="445"/>
    </location>
</feature>
<sequence>MRVLFVTSEIYPFVKTGGLGDVAAALPAALLEENVDIRLLVPGYGAILSNLKNKKIFRKLSLFYGQANARILTGTLNGIRSYVLDCPGFYERAGPYGDEDGIDWPDNHLRFAALCRVAADLHLYDPNWQPQIVHGNDWQCGLISAYLALRGEDRPKSILTIHNIAYQGLFPPSVLPEVNLPVEAFATSGVEFYGKVGFMKAGLHYADKITTVSPTYAKEIQRSEYGCGLEGLLRARAHDLVGILNGIDMDVWNPATDTQLAAAYNEKNLKDKLKNKKSLLAECGLIVHDDLPVFGVISRLVSQKGLDLLVKAAPEVLKMGAGFVILGSGDQALEKQFRELSAAWPAQVFLSTDYDEQLAHKIIAGADVVVIPSRFEPFGLVQLYALRYGTLPIVRNTGGLADSVIEDKENSTGFVFDLATVTSLSEALIRACALYRSPAHWKKRQIKAMAQDFSWLASAKRYVELYQELL</sequence>
<dbReference type="SUPFAM" id="SSF53756">
    <property type="entry name" value="UDP-Glycosyltransferase/glycogen phosphorylase"/>
    <property type="match status" value="1"/>
</dbReference>
<dbReference type="GO" id="GO:0005978">
    <property type="term" value="P:glycogen biosynthetic process"/>
    <property type="evidence" value="ECO:0007669"/>
    <property type="project" value="UniProtKB-UniRule"/>
</dbReference>
<evidence type="ECO:0000256" key="6">
    <source>
        <dbReference type="ARBA" id="ARBA00022679"/>
    </source>
</evidence>
<dbReference type="InterPro" id="IPR013534">
    <property type="entry name" value="Starch_synth_cat_dom"/>
</dbReference>
<accession>A0A2W5FS59</accession>
<dbReference type="CDD" id="cd03791">
    <property type="entry name" value="GT5_Glycogen_synthase_DULL1-like"/>
    <property type="match status" value="1"/>
</dbReference>
<evidence type="ECO:0000259" key="9">
    <source>
        <dbReference type="Pfam" id="PF00534"/>
    </source>
</evidence>
<protein>
    <recommendedName>
        <fullName evidence="8">Glycogen synthase</fullName>
        <ecNumber evidence="8">2.4.1.21</ecNumber>
    </recommendedName>
    <alternativeName>
        <fullName evidence="8">Starch [bacterial glycogen] synthase</fullName>
    </alternativeName>
</protein>
<gene>
    <name evidence="8" type="primary">glgA</name>
    <name evidence="11" type="ORF">DI586_02980</name>
</gene>
<comment type="pathway">
    <text evidence="3 8">Glycan biosynthesis; glycogen biosynthesis.</text>
</comment>
<dbReference type="PANTHER" id="PTHR45825">
    <property type="entry name" value="GRANULE-BOUND STARCH SYNTHASE 1, CHLOROPLASTIC/AMYLOPLASTIC"/>
    <property type="match status" value="1"/>
</dbReference>
<dbReference type="InterPro" id="IPR001296">
    <property type="entry name" value="Glyco_trans_1"/>
</dbReference>
<dbReference type="PANTHER" id="PTHR45825:SF11">
    <property type="entry name" value="ALPHA AMYLASE DOMAIN-CONTAINING PROTEIN"/>
    <property type="match status" value="1"/>
</dbReference>
<dbReference type="NCBIfam" id="NF001899">
    <property type="entry name" value="PRK00654.1-2"/>
    <property type="match status" value="1"/>
</dbReference>
<organism evidence="11 12">
    <name type="scientific">Micavibrio aeruginosavorus</name>
    <dbReference type="NCBI Taxonomy" id="349221"/>
    <lineage>
        <taxon>Bacteria</taxon>
        <taxon>Pseudomonadati</taxon>
        <taxon>Bdellovibrionota</taxon>
        <taxon>Bdellovibrionia</taxon>
        <taxon>Bdellovibrionales</taxon>
        <taxon>Pseudobdellovibrionaceae</taxon>
        <taxon>Micavibrio</taxon>
    </lineage>
</organism>
<dbReference type="EC" id="2.4.1.21" evidence="8"/>
<comment type="catalytic activity">
    <reaction evidence="1 8">
        <text>[(1-&gt;4)-alpha-D-glucosyl](n) + ADP-alpha-D-glucose = [(1-&gt;4)-alpha-D-glucosyl](n+1) + ADP + H(+)</text>
        <dbReference type="Rhea" id="RHEA:18189"/>
        <dbReference type="Rhea" id="RHEA-COMP:9584"/>
        <dbReference type="Rhea" id="RHEA-COMP:9587"/>
        <dbReference type="ChEBI" id="CHEBI:15378"/>
        <dbReference type="ChEBI" id="CHEBI:15444"/>
        <dbReference type="ChEBI" id="CHEBI:57498"/>
        <dbReference type="ChEBI" id="CHEBI:456216"/>
        <dbReference type="EC" id="2.4.1.21"/>
    </reaction>
</comment>
<evidence type="ECO:0000256" key="1">
    <source>
        <dbReference type="ARBA" id="ARBA00001478"/>
    </source>
</evidence>
<dbReference type="NCBIfam" id="TIGR02095">
    <property type="entry name" value="glgA"/>
    <property type="match status" value="1"/>
</dbReference>
<dbReference type="HAMAP" id="MF_00484">
    <property type="entry name" value="Glycogen_synth"/>
    <property type="match status" value="1"/>
</dbReference>
<dbReference type="Proteomes" id="UP000249739">
    <property type="component" value="Unassembled WGS sequence"/>
</dbReference>
<reference evidence="11 12" key="1">
    <citation type="submission" date="2017-08" db="EMBL/GenBank/DDBJ databases">
        <title>Infants hospitalized years apart are colonized by the same room-sourced microbial strains.</title>
        <authorList>
            <person name="Brooks B."/>
            <person name="Olm M.R."/>
            <person name="Firek B.A."/>
            <person name="Baker R."/>
            <person name="Thomas B.C."/>
            <person name="Morowitz M.J."/>
            <person name="Banfield J.F."/>
        </authorList>
    </citation>
    <scope>NUCLEOTIDE SEQUENCE [LARGE SCALE GENOMIC DNA]</scope>
    <source>
        <strain evidence="11">S2_006_000_R2_64</strain>
    </source>
</reference>
<comment type="similarity">
    <text evidence="4 8">Belongs to the glycosyltransferase 1 family. Bacterial/plant glycogen synthase subfamily.</text>
</comment>
<dbReference type="Pfam" id="PF08323">
    <property type="entry name" value="Glyco_transf_5"/>
    <property type="match status" value="1"/>
</dbReference>
<evidence type="ECO:0000256" key="3">
    <source>
        <dbReference type="ARBA" id="ARBA00004964"/>
    </source>
</evidence>
<dbReference type="Gene3D" id="3.40.50.2000">
    <property type="entry name" value="Glycogen Phosphorylase B"/>
    <property type="match status" value="2"/>
</dbReference>
<evidence type="ECO:0000256" key="4">
    <source>
        <dbReference type="ARBA" id="ARBA00010281"/>
    </source>
</evidence>
<name>A0A2W5FS59_9BACT</name>
<keyword evidence="6 8" id="KW-0808">Transferase</keyword>
<keyword evidence="5 8" id="KW-0328">Glycosyltransferase</keyword>
<evidence type="ECO:0000256" key="2">
    <source>
        <dbReference type="ARBA" id="ARBA00002764"/>
    </source>
</evidence>
<dbReference type="EMBL" id="QFOT01000019">
    <property type="protein sequence ID" value="PZP56640.1"/>
    <property type="molecule type" value="Genomic_DNA"/>
</dbReference>
<dbReference type="GO" id="GO:0009011">
    <property type="term" value="F:alpha-1,4-glucan glucosyltransferase (ADP-glucose donor) activity"/>
    <property type="evidence" value="ECO:0007669"/>
    <property type="project" value="UniProtKB-UniRule"/>
</dbReference>
<evidence type="ECO:0000256" key="7">
    <source>
        <dbReference type="ARBA" id="ARBA00023056"/>
    </source>
</evidence>
<evidence type="ECO:0000256" key="8">
    <source>
        <dbReference type="HAMAP-Rule" id="MF_00484"/>
    </source>
</evidence>
<evidence type="ECO:0000313" key="12">
    <source>
        <dbReference type="Proteomes" id="UP000249739"/>
    </source>
</evidence>
<comment type="function">
    <text evidence="2 8">Synthesizes alpha-1,4-glucan chains using ADP-glucose.</text>
</comment>
<feature type="binding site" evidence="8">
    <location>
        <position position="15"/>
    </location>
    <ligand>
        <name>ADP-alpha-D-glucose</name>
        <dbReference type="ChEBI" id="CHEBI:57498"/>
    </ligand>
</feature>
<feature type="domain" description="Starch synthase catalytic" evidence="10">
    <location>
        <begin position="2"/>
        <end position="234"/>
    </location>
</feature>
<proteinExistence type="inferred from homology"/>
<keyword evidence="7 8" id="KW-0320">Glycogen biosynthesis</keyword>
<comment type="caution">
    <text evidence="11">The sequence shown here is derived from an EMBL/GenBank/DDBJ whole genome shotgun (WGS) entry which is preliminary data.</text>
</comment>
<dbReference type="InterPro" id="IPR011835">
    <property type="entry name" value="GS/SS"/>
</dbReference>
<dbReference type="UniPathway" id="UPA00164"/>
<dbReference type="AlphaFoldDB" id="A0A2W5FS59"/>